<keyword evidence="3" id="KW-1185">Reference proteome</keyword>
<dbReference type="STRING" id="98765.A0A2R6QIM8"/>
<feature type="region of interest" description="Disordered" evidence="1">
    <location>
        <begin position="276"/>
        <end position="317"/>
    </location>
</feature>
<dbReference type="Proteomes" id="UP000186601">
    <property type="component" value="Unassembled WGS sequence"/>
</dbReference>
<feature type="compositionally biased region" description="Low complexity" evidence="1">
    <location>
        <begin position="306"/>
        <end position="317"/>
    </location>
</feature>
<evidence type="ECO:0000313" key="3">
    <source>
        <dbReference type="Proteomes" id="UP000186601"/>
    </source>
</evidence>
<evidence type="ECO:0000256" key="1">
    <source>
        <dbReference type="SAM" id="MobiDB-lite"/>
    </source>
</evidence>
<feature type="region of interest" description="Disordered" evidence="1">
    <location>
        <begin position="1"/>
        <end position="33"/>
    </location>
</feature>
<accession>A0A2R6QIM8</accession>
<feature type="compositionally biased region" description="Low complexity" evidence="1">
    <location>
        <begin position="177"/>
        <end position="193"/>
    </location>
</feature>
<dbReference type="EMBL" id="MLYV02000341">
    <property type="protein sequence ID" value="PSS08852.1"/>
    <property type="molecule type" value="Genomic_DNA"/>
</dbReference>
<feature type="region of interest" description="Disordered" evidence="1">
    <location>
        <begin position="437"/>
        <end position="458"/>
    </location>
</feature>
<name>A0A2R6QIM8_9APHY</name>
<feature type="compositionally biased region" description="Basic and acidic residues" evidence="1">
    <location>
        <begin position="7"/>
        <end position="21"/>
    </location>
</feature>
<feature type="region of interest" description="Disordered" evidence="1">
    <location>
        <begin position="169"/>
        <end position="193"/>
    </location>
</feature>
<evidence type="ECO:0000313" key="2">
    <source>
        <dbReference type="EMBL" id="PSS08852.1"/>
    </source>
</evidence>
<sequence>MPQIYRRHSEYLPRPPLEPRRRSTIAPRPQVTDADESIVLSDLVRTGEASRLRRRGAMRLDHGAPRPILNPPVLPVSPTSPPSRPIVLVPTRPSTPPSFTADPIDNEDYSYNGLNWREWQSDFPAASGATTMIAEEGNRDSEHDDPDEGYVLTCGGAIPDERDIRPFEPSILPIPPSKTASSSTARPRTTNRTNGCGAVVHMRAFPQRPRSVWVGKEEATEVVVGMDAAYFDRNVVAKMQRSACGCIREGVGCSVCGNTLGTRYLPCQAASDGIFSRNNPSFRPSRPTCPSGRSYWQPRSAPRNRPTPGSSFSSSTRSSAGAFYVYTFFADHVTSSPLCNDMPATQDEPSIRPDMIPPPLNSRPTSPWYGYTRTASPRPMSPYFAPAFQTSELPSVPPPLSLSIPPSNPLVTSNARPERIDGELGIQLDADGVLVESEDLMEPGSPDKAPNEPLWLGR</sequence>
<proteinExistence type="predicted"/>
<gene>
    <name evidence="2" type="ORF">PHLCEN_2v3467</name>
</gene>
<organism evidence="2 3">
    <name type="scientific">Hermanssonia centrifuga</name>
    <dbReference type="NCBI Taxonomy" id="98765"/>
    <lineage>
        <taxon>Eukaryota</taxon>
        <taxon>Fungi</taxon>
        <taxon>Dikarya</taxon>
        <taxon>Basidiomycota</taxon>
        <taxon>Agaricomycotina</taxon>
        <taxon>Agaricomycetes</taxon>
        <taxon>Polyporales</taxon>
        <taxon>Meruliaceae</taxon>
        <taxon>Hermanssonia</taxon>
    </lineage>
</organism>
<comment type="caution">
    <text evidence="2">The sequence shown here is derived from an EMBL/GenBank/DDBJ whole genome shotgun (WGS) entry which is preliminary data.</text>
</comment>
<feature type="compositionally biased region" description="Pro residues" evidence="1">
    <location>
        <begin position="68"/>
        <end position="84"/>
    </location>
</feature>
<protein>
    <submittedName>
        <fullName evidence="2">Uncharacterized protein</fullName>
    </submittedName>
</protein>
<dbReference type="AlphaFoldDB" id="A0A2R6QIM8"/>
<reference evidence="2 3" key="1">
    <citation type="submission" date="2018-02" db="EMBL/GenBank/DDBJ databases">
        <title>Genome sequence of the basidiomycete white-rot fungus Phlebia centrifuga.</title>
        <authorList>
            <person name="Granchi Z."/>
            <person name="Peng M."/>
            <person name="de Vries R.P."/>
            <person name="Hilden K."/>
            <person name="Makela M.R."/>
            <person name="Grigoriev I."/>
            <person name="Riley R."/>
        </authorList>
    </citation>
    <scope>NUCLEOTIDE SEQUENCE [LARGE SCALE GENOMIC DNA]</scope>
    <source>
        <strain evidence="2 3">FBCC195</strain>
    </source>
</reference>
<dbReference type="OrthoDB" id="3270840at2759"/>
<feature type="region of interest" description="Disordered" evidence="1">
    <location>
        <begin position="62"/>
        <end position="106"/>
    </location>
</feature>